<evidence type="ECO:0000313" key="2">
    <source>
        <dbReference type="EMBL" id="PNY21903.1"/>
    </source>
</evidence>
<dbReference type="PANTHER" id="PTHR24148">
    <property type="entry name" value="ANKYRIN REPEAT DOMAIN-CONTAINING PROTEIN 39 HOMOLOG-RELATED"/>
    <property type="match status" value="1"/>
</dbReference>
<dbReference type="InterPro" id="IPR052895">
    <property type="entry name" value="HetReg/Transcr_Mod"/>
</dbReference>
<dbReference type="Proteomes" id="UP000236621">
    <property type="component" value="Unassembled WGS sequence"/>
</dbReference>
<protein>
    <submittedName>
        <fullName evidence="2">Heterokaryon incompatibility protein 6</fullName>
    </submittedName>
</protein>
<proteinExistence type="predicted"/>
<reference evidence="2 3" key="1">
    <citation type="submission" date="2017-08" db="EMBL/GenBank/DDBJ databases">
        <title>Harnessing the power of phylogenomics to disentangle the directionality and signatures of interkingdom host jumping in the parasitic fungal genus Tolypocladium.</title>
        <authorList>
            <person name="Quandt C.A."/>
            <person name="Patterson W."/>
            <person name="Spatafora J.W."/>
        </authorList>
    </citation>
    <scope>NUCLEOTIDE SEQUENCE [LARGE SCALE GENOMIC DNA]</scope>
    <source>
        <strain evidence="2 3">CBS 113982</strain>
    </source>
</reference>
<sequence length="767" mass="85172">MSPFNFTSLPAFQYPALDPSKKAFRLVRLLPPRPALLPGAYGTLRIEIIEVSVDASPCYDALSYPWSVPAHLTSPDRQIIVETEGDFSGLYVYRPLELALLHLVANGTTQRPLFVDQISINQGNDPEKSQQVQLMRDVYAKCARTVVWLGPATRASAQYFDYVREISSQGVLSRVMGPRLTRFMHVFDAAMDPSVEVDEEEREDRDDLLDMLRRFGDRFPLDGYADVLDRRWFNRLWIIQEACLAPVVLFVCGSQSLCFDCFRAGALFYSIYNTKWVCGRSEATSQRELRRRNAIFRKTAGLVRIFQERKAIHQLGARQGLYDLVLKYNVNDDQAKIGASLAEDRVFGLLGLAADDDKLRQRVRVRYLGTEGEVIQVYTEVAALLLEQSIDTLLFAQFPKRTGNLPANTQTLPSWVPDWAMDLTVPVGYSALKEPIFAAGGPKDGARFRLDEVSRRLTIRGVLVDRIARVGERAHRAELRPQIVEQIDHRWARMFFDEVSEFVRDAAAARNGGGGAGDPGEETQAARSLLSLRLCDSGLSYRHFSDKLGVSAGPERLAALHGAISHLGQRLLNSDRTAAAYHITRVYRTVGITPWYWVPGPEMDNLRICALDPVAAGTVACAAVVDFIADMLGLCLASARMSWATHYLALRRRFSKITLKPEPERLASIGIDPQVVLGADMSAFTSNLLKNTGRRLYRTETGYLGLGPARMMPGDSVAVFHGGTVPHVLRGGGDGPWEYLGEAYCDGIMGGEALEAGVGVEMSFILA</sequence>
<evidence type="ECO:0000313" key="3">
    <source>
        <dbReference type="Proteomes" id="UP000236621"/>
    </source>
</evidence>
<dbReference type="InterPro" id="IPR010730">
    <property type="entry name" value="HET"/>
</dbReference>
<dbReference type="Pfam" id="PF26639">
    <property type="entry name" value="Het-6_barrel"/>
    <property type="match status" value="1"/>
</dbReference>
<dbReference type="Pfam" id="PF06985">
    <property type="entry name" value="HET"/>
    <property type="match status" value="1"/>
</dbReference>
<evidence type="ECO:0000259" key="1">
    <source>
        <dbReference type="Pfam" id="PF06985"/>
    </source>
</evidence>
<keyword evidence="3" id="KW-1185">Reference proteome</keyword>
<dbReference type="PANTHER" id="PTHR24148:SF73">
    <property type="entry name" value="HET DOMAIN PROTEIN (AFU_ORTHOLOGUE AFUA_8G01020)"/>
    <property type="match status" value="1"/>
</dbReference>
<dbReference type="OrthoDB" id="4587016at2759"/>
<comment type="caution">
    <text evidence="2">The sequence shown here is derived from an EMBL/GenBank/DDBJ whole genome shotgun (WGS) entry which is preliminary data.</text>
</comment>
<feature type="domain" description="Heterokaryon incompatibility" evidence="1">
    <location>
        <begin position="59"/>
        <end position="241"/>
    </location>
</feature>
<dbReference type="EMBL" id="NRSZ01001225">
    <property type="protein sequence ID" value="PNY21903.1"/>
    <property type="molecule type" value="Genomic_DNA"/>
</dbReference>
<dbReference type="STRING" id="45235.A0A2K3Q331"/>
<gene>
    <name evidence="2" type="ORF">TCAP_07198</name>
</gene>
<organism evidence="2 3">
    <name type="scientific">Tolypocladium capitatum</name>
    <dbReference type="NCBI Taxonomy" id="45235"/>
    <lineage>
        <taxon>Eukaryota</taxon>
        <taxon>Fungi</taxon>
        <taxon>Dikarya</taxon>
        <taxon>Ascomycota</taxon>
        <taxon>Pezizomycotina</taxon>
        <taxon>Sordariomycetes</taxon>
        <taxon>Hypocreomycetidae</taxon>
        <taxon>Hypocreales</taxon>
        <taxon>Ophiocordycipitaceae</taxon>
        <taxon>Tolypocladium</taxon>
    </lineage>
</organism>
<accession>A0A2K3Q331</accession>
<dbReference type="AlphaFoldDB" id="A0A2K3Q331"/>
<name>A0A2K3Q331_9HYPO</name>